<reference evidence="6" key="1">
    <citation type="journal article" date="2014" name="Genome Announc.">
        <title>Draft genome sequence of Rhodosporidium toruloides CECT1137, an oleaginous yeast of biotechnological interest.</title>
        <authorList>
            <person name="Morin N."/>
            <person name="Calcas X."/>
            <person name="Devillers H."/>
            <person name="Durrens P."/>
            <person name="Sherman D.J."/>
            <person name="Nicaud J.-M."/>
            <person name="Neuveglise C."/>
        </authorList>
    </citation>
    <scope>NUCLEOTIDE SEQUENCE</scope>
    <source>
        <strain evidence="6">CECT1137</strain>
    </source>
</reference>
<accession>A0A061ANM5</accession>
<evidence type="ECO:0000256" key="2">
    <source>
        <dbReference type="PIRSR" id="PIRSR000097-1"/>
    </source>
</evidence>
<dbReference type="AlphaFoldDB" id="A0A061ANM5"/>
<feature type="binding site" evidence="3">
    <location>
        <position position="115"/>
    </location>
    <ligand>
        <name>substrate</name>
    </ligand>
</feature>
<evidence type="ECO:0000313" key="6">
    <source>
        <dbReference type="EMBL" id="CDR36323.1"/>
    </source>
</evidence>
<dbReference type="InterPro" id="IPR020471">
    <property type="entry name" value="AKR"/>
</dbReference>
<evidence type="ECO:0000256" key="1">
    <source>
        <dbReference type="ARBA" id="ARBA00023002"/>
    </source>
</evidence>
<dbReference type="Gene3D" id="3.20.20.100">
    <property type="entry name" value="NADP-dependent oxidoreductase domain"/>
    <property type="match status" value="1"/>
</dbReference>
<dbReference type="OrthoDB" id="5945798at2759"/>
<keyword evidence="1" id="KW-0560">Oxidoreductase</keyword>
<dbReference type="PIRSF" id="PIRSF000097">
    <property type="entry name" value="AKR"/>
    <property type="match status" value="1"/>
</dbReference>
<dbReference type="PROSITE" id="PS00063">
    <property type="entry name" value="ALDOKETO_REDUCTASE_3"/>
    <property type="match status" value="1"/>
</dbReference>
<protein>
    <submittedName>
        <fullName evidence="6">RHTO0S02e00364g1_1</fullName>
    </submittedName>
</protein>
<sequence length="328" mass="35680">MAASVPSFLLNSGARIPSVGLGCWMGAPVTSGSPIDKETYTMVRNALDAGYTHFDTASGYGSEEAVGKALRDSGIAREELFVTTKLALARKSVVDAFEQSLKKLDVGYIDLYLMHWPFTIDASTGKTIPFGQTPTFSEVWSEMEELLETHKGKVRSIGVSNFSIKNLEILLKTAKVVPAVNQVEGHPYLPSCELDEYCKSKGIHMTAYSPLGAGATSPLLTDDLVVSLAAKYKSTPAAVVLAWNIARGWSVVPKSSNPTRLKQNITLPPLSTSDLSSLSSLHKTSPTKHRSLFVYPGSGEEGDLFGWRVKEDLGWEYEVKSAVPEWMK</sequence>
<dbReference type="EMBL" id="LK052937">
    <property type="protein sequence ID" value="CDR36323.1"/>
    <property type="molecule type" value="Genomic_DNA"/>
</dbReference>
<dbReference type="PRINTS" id="PR00069">
    <property type="entry name" value="ALDKETRDTASE"/>
</dbReference>
<feature type="site" description="Lowers pKa of active site Tyr" evidence="4">
    <location>
        <position position="85"/>
    </location>
</feature>
<dbReference type="Pfam" id="PF00248">
    <property type="entry name" value="Aldo_ket_red"/>
    <property type="match status" value="1"/>
</dbReference>
<dbReference type="InterPro" id="IPR023210">
    <property type="entry name" value="NADP_OxRdtase_dom"/>
</dbReference>
<dbReference type="CDD" id="cd19071">
    <property type="entry name" value="AKR_AKR1-5-like"/>
    <property type="match status" value="1"/>
</dbReference>
<evidence type="ECO:0000256" key="3">
    <source>
        <dbReference type="PIRSR" id="PIRSR000097-2"/>
    </source>
</evidence>
<dbReference type="GO" id="GO:0016616">
    <property type="term" value="F:oxidoreductase activity, acting on the CH-OH group of donors, NAD or NADP as acceptor"/>
    <property type="evidence" value="ECO:0007669"/>
    <property type="project" value="UniProtKB-ARBA"/>
</dbReference>
<dbReference type="FunFam" id="3.20.20.100:FF:000002">
    <property type="entry name" value="2,5-diketo-D-gluconic acid reductase A"/>
    <property type="match status" value="1"/>
</dbReference>
<feature type="domain" description="NADP-dependent oxidoreductase" evidence="5">
    <location>
        <begin position="20"/>
        <end position="281"/>
    </location>
</feature>
<feature type="active site" description="Proton donor" evidence="2">
    <location>
        <position position="60"/>
    </location>
</feature>
<dbReference type="InterPro" id="IPR036812">
    <property type="entry name" value="NAD(P)_OxRdtase_dom_sf"/>
</dbReference>
<name>A0A061ANM5_RHOTO</name>
<dbReference type="SUPFAM" id="SSF51430">
    <property type="entry name" value="NAD(P)-linked oxidoreductase"/>
    <property type="match status" value="1"/>
</dbReference>
<organism evidence="6">
    <name type="scientific">Rhodotorula toruloides</name>
    <name type="common">Yeast</name>
    <name type="synonym">Rhodosporidium toruloides</name>
    <dbReference type="NCBI Taxonomy" id="5286"/>
    <lineage>
        <taxon>Eukaryota</taxon>
        <taxon>Fungi</taxon>
        <taxon>Dikarya</taxon>
        <taxon>Basidiomycota</taxon>
        <taxon>Pucciniomycotina</taxon>
        <taxon>Microbotryomycetes</taxon>
        <taxon>Sporidiobolales</taxon>
        <taxon>Sporidiobolaceae</taxon>
        <taxon>Rhodotorula</taxon>
    </lineage>
</organism>
<evidence type="ECO:0000259" key="5">
    <source>
        <dbReference type="Pfam" id="PF00248"/>
    </source>
</evidence>
<dbReference type="PANTHER" id="PTHR11732">
    <property type="entry name" value="ALDO/KETO REDUCTASE"/>
    <property type="match status" value="1"/>
</dbReference>
<gene>
    <name evidence="6" type="ORF">RHTO0S_02e00364g</name>
</gene>
<evidence type="ECO:0000256" key="4">
    <source>
        <dbReference type="PIRSR" id="PIRSR000097-3"/>
    </source>
</evidence>
<dbReference type="InterPro" id="IPR018170">
    <property type="entry name" value="Aldo/ket_reductase_CS"/>
</dbReference>
<proteinExistence type="predicted"/>